<keyword evidence="4" id="KW-1185">Reference proteome</keyword>
<organism evidence="3 4">
    <name type="scientific">Pukyongia salina</name>
    <dbReference type="NCBI Taxonomy" id="2094025"/>
    <lineage>
        <taxon>Bacteria</taxon>
        <taxon>Pseudomonadati</taxon>
        <taxon>Bacteroidota</taxon>
        <taxon>Flavobacteriia</taxon>
        <taxon>Flavobacteriales</taxon>
        <taxon>Flavobacteriaceae</taxon>
        <taxon>Pukyongia</taxon>
    </lineage>
</organism>
<keyword evidence="1" id="KW-0732">Signal</keyword>
<accession>A0A2S0HXX7</accession>
<dbReference type="PANTHER" id="PTHR34386:SF1">
    <property type="entry name" value="GLUTAREDOXIN-LIKE PROTEIN NRDH"/>
    <property type="match status" value="1"/>
</dbReference>
<evidence type="ECO:0000313" key="3">
    <source>
        <dbReference type="EMBL" id="AVI51033.1"/>
    </source>
</evidence>
<dbReference type="Pfam" id="PF04784">
    <property type="entry name" value="DUF547"/>
    <property type="match status" value="1"/>
</dbReference>
<dbReference type="AlphaFoldDB" id="A0A2S0HXX7"/>
<sequence length="238" mass="27365">MYRIFLFFILTFSLGTTPLSGQETKTFFQQTNEFLSQNVKGGKVDYKGVHSDPTHLNELMALMSTMNVSSVTKKEYQAFWINAYNISVIKGIIDNYPLNSPLDVNGFFDKTRYSIAGMNITLNEIENDILRKKFKDARFHFVLVCGARGCPPIIARAYTAENLEQLLEKQTIKALNNSSFIKVSGNDVALSEIFKWYKEDFVDNETSEIDFINKYRNEKVSVGANISYYPYDWRLNSQ</sequence>
<protein>
    <submittedName>
        <fullName evidence="3">DUF547 domain-containing protein</fullName>
    </submittedName>
</protein>
<evidence type="ECO:0000259" key="2">
    <source>
        <dbReference type="Pfam" id="PF04784"/>
    </source>
</evidence>
<dbReference type="KEGG" id="aue:C5O00_07520"/>
<evidence type="ECO:0000313" key="4">
    <source>
        <dbReference type="Proteomes" id="UP000238442"/>
    </source>
</evidence>
<feature type="chain" id="PRO_5015428251" evidence="1">
    <location>
        <begin position="22"/>
        <end position="238"/>
    </location>
</feature>
<evidence type="ECO:0000256" key="1">
    <source>
        <dbReference type="SAM" id="SignalP"/>
    </source>
</evidence>
<dbReference type="OrthoDB" id="526867at2"/>
<dbReference type="EMBL" id="CP027062">
    <property type="protein sequence ID" value="AVI51033.1"/>
    <property type="molecule type" value="Genomic_DNA"/>
</dbReference>
<dbReference type="InterPro" id="IPR051548">
    <property type="entry name" value="Grx-like_ET"/>
</dbReference>
<dbReference type="GO" id="GO:0045454">
    <property type="term" value="P:cell redox homeostasis"/>
    <property type="evidence" value="ECO:0007669"/>
    <property type="project" value="TreeGrafter"/>
</dbReference>
<dbReference type="GO" id="GO:0009055">
    <property type="term" value="F:electron transfer activity"/>
    <property type="evidence" value="ECO:0007669"/>
    <property type="project" value="TreeGrafter"/>
</dbReference>
<dbReference type="InterPro" id="IPR006869">
    <property type="entry name" value="DUF547"/>
</dbReference>
<dbReference type="RefSeq" id="WP_105216274.1">
    <property type="nucleotide sequence ID" value="NZ_CP027062.1"/>
</dbReference>
<feature type="domain" description="DUF547" evidence="2">
    <location>
        <begin position="69"/>
        <end position="171"/>
    </location>
</feature>
<reference evidence="3 4" key="1">
    <citation type="submission" date="2018-02" db="EMBL/GenBank/DDBJ databases">
        <title>Genomic analysis of the strain RR4-38 isolated from a seawater recirculating aquaculture system.</title>
        <authorList>
            <person name="Kim Y.-S."/>
            <person name="Jang Y.H."/>
            <person name="Kim K.-H."/>
        </authorList>
    </citation>
    <scope>NUCLEOTIDE SEQUENCE [LARGE SCALE GENOMIC DNA]</scope>
    <source>
        <strain evidence="3 4">RR4-38</strain>
    </source>
</reference>
<dbReference type="PANTHER" id="PTHR34386">
    <property type="entry name" value="GLUTAREDOXIN"/>
    <property type="match status" value="1"/>
</dbReference>
<feature type="signal peptide" evidence="1">
    <location>
        <begin position="1"/>
        <end position="21"/>
    </location>
</feature>
<dbReference type="Proteomes" id="UP000238442">
    <property type="component" value="Chromosome"/>
</dbReference>
<name>A0A2S0HXX7_9FLAO</name>
<gene>
    <name evidence="3" type="ORF">C5O00_07520</name>
</gene>
<proteinExistence type="predicted"/>